<feature type="transmembrane region" description="Helical" evidence="7">
    <location>
        <begin position="12"/>
        <end position="35"/>
    </location>
</feature>
<evidence type="ECO:0000256" key="4">
    <source>
        <dbReference type="ARBA" id="ARBA00022989"/>
    </source>
</evidence>
<dbReference type="PANTHER" id="PTHR45724">
    <property type="entry name" value="AQUAPORIN NIP2-1"/>
    <property type="match status" value="1"/>
</dbReference>
<evidence type="ECO:0000256" key="6">
    <source>
        <dbReference type="RuleBase" id="RU000477"/>
    </source>
</evidence>
<dbReference type="GO" id="GO:0016020">
    <property type="term" value="C:membrane"/>
    <property type="evidence" value="ECO:0007669"/>
    <property type="project" value="UniProtKB-SubCell"/>
</dbReference>
<evidence type="ECO:0000256" key="7">
    <source>
        <dbReference type="SAM" id="Phobius"/>
    </source>
</evidence>
<feature type="transmembrane region" description="Helical" evidence="7">
    <location>
        <begin position="73"/>
        <end position="91"/>
    </location>
</feature>
<dbReference type="AlphaFoldDB" id="A0AAP0GDC3"/>
<evidence type="ECO:0000256" key="5">
    <source>
        <dbReference type="ARBA" id="ARBA00023136"/>
    </source>
</evidence>
<keyword evidence="5 7" id="KW-0472">Membrane</keyword>
<organism evidence="8 9">
    <name type="scientific">Platanthera zijinensis</name>
    <dbReference type="NCBI Taxonomy" id="2320716"/>
    <lineage>
        <taxon>Eukaryota</taxon>
        <taxon>Viridiplantae</taxon>
        <taxon>Streptophyta</taxon>
        <taxon>Embryophyta</taxon>
        <taxon>Tracheophyta</taxon>
        <taxon>Spermatophyta</taxon>
        <taxon>Magnoliopsida</taxon>
        <taxon>Liliopsida</taxon>
        <taxon>Asparagales</taxon>
        <taxon>Orchidaceae</taxon>
        <taxon>Orchidoideae</taxon>
        <taxon>Orchideae</taxon>
        <taxon>Orchidinae</taxon>
        <taxon>Platanthera</taxon>
    </lineage>
</organism>
<comment type="similarity">
    <text evidence="6">Belongs to the MIP/aquaporin (TC 1.A.8) family.</text>
</comment>
<dbReference type="PANTHER" id="PTHR45724:SF21">
    <property type="entry name" value="MAJOR INTRINSIC PROTEIN"/>
    <property type="match status" value="1"/>
</dbReference>
<keyword evidence="3 6" id="KW-0812">Transmembrane</keyword>
<feature type="transmembrane region" description="Helical" evidence="7">
    <location>
        <begin position="103"/>
        <end position="127"/>
    </location>
</feature>
<evidence type="ECO:0000313" key="9">
    <source>
        <dbReference type="Proteomes" id="UP001418222"/>
    </source>
</evidence>
<gene>
    <name evidence="8" type="primary">NIP1-1</name>
    <name evidence="8" type="ORF">KSP39_PZI002996</name>
</gene>
<evidence type="ECO:0000313" key="8">
    <source>
        <dbReference type="EMBL" id="KAK8952151.1"/>
    </source>
</evidence>
<proteinExistence type="inferred from homology"/>
<dbReference type="InterPro" id="IPR034294">
    <property type="entry name" value="Aquaporin_transptr"/>
</dbReference>
<sequence length="216" mass="22462">MGTELMAKSKEAAAFFISQKAVAELVGTYILVFFGCGSAFMEQRGNITLAGAALTWACAVGAVIYTIGHVSGAHINPAVTVAFATVGLFPWKQVAVYVMAQSVGSILASLTLQWLFGSGGASLMLTLPAGPNPAADLNVMAWEFIVTFVLLLVICSSALDPRAAKGFGGIAIGGAVFINITMAGPITGCSMNPARSFGPAVVNHNFRKLWICIVSR</sequence>
<dbReference type="EMBL" id="JBBWWQ010000003">
    <property type="protein sequence ID" value="KAK8952151.1"/>
    <property type="molecule type" value="Genomic_DNA"/>
</dbReference>
<dbReference type="PROSITE" id="PS00221">
    <property type="entry name" value="MIP"/>
    <property type="match status" value="1"/>
</dbReference>
<keyword evidence="4 7" id="KW-1133">Transmembrane helix</keyword>
<name>A0AAP0GDC3_9ASPA</name>
<dbReference type="InterPro" id="IPR022357">
    <property type="entry name" value="MIP_CS"/>
</dbReference>
<dbReference type="PRINTS" id="PR00783">
    <property type="entry name" value="MINTRINSICP"/>
</dbReference>
<keyword evidence="2 6" id="KW-0813">Transport</keyword>
<evidence type="ECO:0000256" key="3">
    <source>
        <dbReference type="ARBA" id="ARBA00022692"/>
    </source>
</evidence>
<dbReference type="Proteomes" id="UP001418222">
    <property type="component" value="Unassembled WGS sequence"/>
</dbReference>
<dbReference type="GO" id="GO:0015267">
    <property type="term" value="F:channel activity"/>
    <property type="evidence" value="ECO:0007669"/>
    <property type="project" value="InterPro"/>
</dbReference>
<reference evidence="8 9" key="1">
    <citation type="journal article" date="2022" name="Nat. Plants">
        <title>Genomes of leafy and leafless Platanthera orchids illuminate the evolution of mycoheterotrophy.</title>
        <authorList>
            <person name="Li M.H."/>
            <person name="Liu K.W."/>
            <person name="Li Z."/>
            <person name="Lu H.C."/>
            <person name="Ye Q.L."/>
            <person name="Zhang D."/>
            <person name="Wang J.Y."/>
            <person name="Li Y.F."/>
            <person name="Zhong Z.M."/>
            <person name="Liu X."/>
            <person name="Yu X."/>
            <person name="Liu D.K."/>
            <person name="Tu X.D."/>
            <person name="Liu B."/>
            <person name="Hao Y."/>
            <person name="Liao X.Y."/>
            <person name="Jiang Y.T."/>
            <person name="Sun W.H."/>
            <person name="Chen J."/>
            <person name="Chen Y.Q."/>
            <person name="Ai Y."/>
            <person name="Zhai J.W."/>
            <person name="Wu S.S."/>
            <person name="Zhou Z."/>
            <person name="Hsiao Y.Y."/>
            <person name="Wu W.L."/>
            <person name="Chen Y.Y."/>
            <person name="Lin Y.F."/>
            <person name="Hsu J.L."/>
            <person name="Li C.Y."/>
            <person name="Wang Z.W."/>
            <person name="Zhao X."/>
            <person name="Zhong W.Y."/>
            <person name="Ma X.K."/>
            <person name="Ma L."/>
            <person name="Huang J."/>
            <person name="Chen G.Z."/>
            <person name="Huang M.Z."/>
            <person name="Huang L."/>
            <person name="Peng D.H."/>
            <person name="Luo Y.B."/>
            <person name="Zou S.Q."/>
            <person name="Chen S.P."/>
            <person name="Lan S."/>
            <person name="Tsai W.C."/>
            <person name="Van de Peer Y."/>
            <person name="Liu Z.J."/>
        </authorList>
    </citation>
    <scope>NUCLEOTIDE SEQUENCE [LARGE SCALE GENOMIC DNA]</scope>
    <source>
        <strain evidence="8">Lor287</strain>
    </source>
</reference>
<comment type="caution">
    <text evidence="8">The sequence shown here is derived from an EMBL/GenBank/DDBJ whole genome shotgun (WGS) entry which is preliminary data.</text>
</comment>
<feature type="transmembrane region" description="Helical" evidence="7">
    <location>
        <begin position="166"/>
        <end position="186"/>
    </location>
</feature>
<evidence type="ECO:0000256" key="1">
    <source>
        <dbReference type="ARBA" id="ARBA00004141"/>
    </source>
</evidence>
<keyword evidence="9" id="KW-1185">Reference proteome</keyword>
<protein>
    <submittedName>
        <fullName evidence="8">Aquaporin NIP1-1</fullName>
    </submittedName>
</protein>
<dbReference type="SUPFAM" id="SSF81338">
    <property type="entry name" value="Aquaporin-like"/>
    <property type="match status" value="1"/>
</dbReference>
<feature type="transmembrane region" description="Helical" evidence="7">
    <location>
        <begin position="139"/>
        <end position="159"/>
    </location>
</feature>
<evidence type="ECO:0000256" key="2">
    <source>
        <dbReference type="ARBA" id="ARBA00022448"/>
    </source>
</evidence>
<dbReference type="InterPro" id="IPR023271">
    <property type="entry name" value="Aquaporin-like"/>
</dbReference>
<dbReference type="Pfam" id="PF00230">
    <property type="entry name" value="MIP"/>
    <property type="match status" value="1"/>
</dbReference>
<comment type="subcellular location">
    <subcellularLocation>
        <location evidence="1">Membrane</location>
        <topology evidence="1">Multi-pass membrane protein</topology>
    </subcellularLocation>
</comment>
<accession>A0AAP0GDC3</accession>
<dbReference type="Gene3D" id="1.20.1080.10">
    <property type="entry name" value="Glycerol uptake facilitator protein"/>
    <property type="match status" value="1"/>
</dbReference>
<feature type="transmembrane region" description="Helical" evidence="7">
    <location>
        <begin position="47"/>
        <end position="67"/>
    </location>
</feature>
<dbReference type="InterPro" id="IPR000425">
    <property type="entry name" value="MIP"/>
</dbReference>